<keyword evidence="2" id="KW-1185">Reference proteome</keyword>
<name>W7UC77_9STRA</name>
<protein>
    <submittedName>
        <fullName evidence="1">Uncharacterized protein</fullName>
    </submittedName>
</protein>
<organism evidence="1 2">
    <name type="scientific">Nannochloropsis gaditana</name>
    <dbReference type="NCBI Taxonomy" id="72520"/>
    <lineage>
        <taxon>Eukaryota</taxon>
        <taxon>Sar</taxon>
        <taxon>Stramenopiles</taxon>
        <taxon>Ochrophyta</taxon>
        <taxon>Eustigmatophyceae</taxon>
        <taxon>Eustigmatales</taxon>
        <taxon>Monodopsidaceae</taxon>
        <taxon>Nannochloropsis</taxon>
    </lineage>
</organism>
<dbReference type="AlphaFoldDB" id="W7UC77"/>
<proteinExistence type="predicted"/>
<sequence>MLPSFEAQVTQALNLSQTHIAPLRRQRCSLLYHERVCTHKIPPGRLRTYFVLHPSEGSLMSSTASPLQFYWASMGAY</sequence>
<evidence type="ECO:0000313" key="2">
    <source>
        <dbReference type="Proteomes" id="UP000019335"/>
    </source>
</evidence>
<gene>
    <name evidence="1" type="ORF">Naga_100026g13</name>
</gene>
<comment type="caution">
    <text evidence="1">The sequence shown here is derived from an EMBL/GenBank/DDBJ whole genome shotgun (WGS) entry which is preliminary data.</text>
</comment>
<accession>W7UC77</accession>
<evidence type="ECO:0000313" key="1">
    <source>
        <dbReference type="EMBL" id="EWM30381.1"/>
    </source>
</evidence>
<dbReference type="EMBL" id="AZIL01000037">
    <property type="protein sequence ID" value="EWM30381.1"/>
    <property type="molecule type" value="Genomic_DNA"/>
</dbReference>
<dbReference type="Proteomes" id="UP000019335">
    <property type="component" value="Chromosome 1"/>
</dbReference>
<reference evidence="1 2" key="1">
    <citation type="journal article" date="2014" name="Mol. Plant">
        <title>Chromosome Scale Genome Assembly and Transcriptome Profiling of Nannochloropsis gaditana in Nitrogen Depletion.</title>
        <authorList>
            <person name="Corteggiani Carpinelli E."/>
            <person name="Telatin A."/>
            <person name="Vitulo N."/>
            <person name="Forcato C."/>
            <person name="D'Angelo M."/>
            <person name="Schiavon R."/>
            <person name="Vezzi A."/>
            <person name="Giacometti G.M."/>
            <person name="Morosinotto T."/>
            <person name="Valle G."/>
        </authorList>
    </citation>
    <scope>NUCLEOTIDE SEQUENCE [LARGE SCALE GENOMIC DNA]</scope>
    <source>
        <strain evidence="1 2">B-31</strain>
    </source>
</reference>